<evidence type="ECO:0000313" key="8">
    <source>
        <dbReference type="Proteomes" id="UP000315628"/>
    </source>
</evidence>
<keyword evidence="3 6" id="KW-0812">Transmembrane</keyword>
<feature type="transmembrane region" description="Helical" evidence="6">
    <location>
        <begin position="454"/>
        <end position="477"/>
    </location>
</feature>
<dbReference type="InterPro" id="IPR002797">
    <property type="entry name" value="Polysacc_synth"/>
</dbReference>
<feature type="transmembrane region" description="Helical" evidence="6">
    <location>
        <begin position="20"/>
        <end position="41"/>
    </location>
</feature>
<dbReference type="RefSeq" id="WP_144856247.1">
    <property type="nucleotide sequence ID" value="NZ_BAAAYT010000007.1"/>
</dbReference>
<name>A0A560WCZ7_9MICO</name>
<dbReference type="Pfam" id="PF01943">
    <property type="entry name" value="Polysacc_synt"/>
    <property type="match status" value="1"/>
</dbReference>
<comment type="caution">
    <text evidence="7">The sequence shown here is derived from an EMBL/GenBank/DDBJ whole genome shotgun (WGS) entry which is preliminary data.</text>
</comment>
<dbReference type="Proteomes" id="UP000315628">
    <property type="component" value="Unassembled WGS sequence"/>
</dbReference>
<dbReference type="EMBL" id="VIUW01000002">
    <property type="protein sequence ID" value="TWD15498.1"/>
    <property type="molecule type" value="Genomic_DNA"/>
</dbReference>
<evidence type="ECO:0000256" key="1">
    <source>
        <dbReference type="ARBA" id="ARBA00004651"/>
    </source>
</evidence>
<proteinExistence type="predicted"/>
<comment type="subcellular location">
    <subcellularLocation>
        <location evidence="1">Cell membrane</location>
        <topology evidence="1">Multi-pass membrane protein</topology>
    </subcellularLocation>
</comment>
<dbReference type="PANTHER" id="PTHR30250:SF26">
    <property type="entry name" value="PSMA PROTEIN"/>
    <property type="match status" value="1"/>
</dbReference>
<gene>
    <name evidence="7" type="ORF">FB557_1008</name>
</gene>
<dbReference type="AlphaFoldDB" id="A0A560WCZ7"/>
<feature type="transmembrane region" description="Helical" evidence="6">
    <location>
        <begin position="223"/>
        <end position="241"/>
    </location>
</feature>
<feature type="transmembrane region" description="Helical" evidence="6">
    <location>
        <begin position="311"/>
        <end position="332"/>
    </location>
</feature>
<feature type="transmembrane region" description="Helical" evidence="6">
    <location>
        <begin position="338"/>
        <end position="362"/>
    </location>
</feature>
<feature type="transmembrane region" description="Helical" evidence="6">
    <location>
        <begin position="428"/>
        <end position="448"/>
    </location>
</feature>
<reference evidence="7 8" key="1">
    <citation type="submission" date="2019-06" db="EMBL/GenBank/DDBJ databases">
        <title>Sequencing the genomes of 1000 actinobacteria strains.</title>
        <authorList>
            <person name="Klenk H.-P."/>
        </authorList>
    </citation>
    <scope>NUCLEOTIDE SEQUENCE [LARGE SCALE GENOMIC DNA]</scope>
    <source>
        <strain evidence="7 8">DSM 18935</strain>
    </source>
</reference>
<evidence type="ECO:0000256" key="5">
    <source>
        <dbReference type="ARBA" id="ARBA00023136"/>
    </source>
</evidence>
<sequence length="512" mass="52841">MTGQPSLSREEFQSRAVHGIRWTLVHTVVAIIIGFGVNIVMARVLGVSEYGRLAYLTLMITTAGQAAELGLAGGVVQFGTKRHARGDHADVAELLRKSLGFRLLTFAPAVTCMILAIVQLDPLVLAVAILLGVWVKSFLGGATLSLSIENKTHRAAQNALVVNVLTQSAVLAAVLLAGRADAVWATQVIMATVGVTLALRFVDPHYRRALIRPKLPRRMPAGFWRYALPAGAAAIIGNLLISRTEVLFLTWWDMTVAAGLFAAAFGMANHVFSPAMALVGPLIPAVSGLREVDAASVGAALRRVVRTSSTAVGALVATAIAPIALLLPVIYGEDYSRAAPAFVALGLGAGAATVGGPLSAFLQARLGGGRLLRINTTSLVVNVVAIVTLLPLIGLWGAVIANLCGSFTRVSLLFIGEVRDTAVGLPGGLHDVLPLAAGALSALVAFGVGSVLPWAAWIGAPAAGLAGLASYAIGLVVTRAGLEPSDAAVVATMAPGRLRGPLALGLRVITRG</sequence>
<feature type="transmembrane region" description="Helical" evidence="6">
    <location>
        <begin position="99"/>
        <end position="118"/>
    </location>
</feature>
<feature type="transmembrane region" description="Helical" evidence="6">
    <location>
        <begin position="124"/>
        <end position="148"/>
    </location>
</feature>
<feature type="transmembrane region" description="Helical" evidence="6">
    <location>
        <begin position="184"/>
        <end position="202"/>
    </location>
</feature>
<feature type="transmembrane region" description="Helical" evidence="6">
    <location>
        <begin position="247"/>
        <end position="268"/>
    </location>
</feature>
<dbReference type="GO" id="GO:0005886">
    <property type="term" value="C:plasma membrane"/>
    <property type="evidence" value="ECO:0007669"/>
    <property type="project" value="UniProtKB-SubCell"/>
</dbReference>
<evidence type="ECO:0000313" key="7">
    <source>
        <dbReference type="EMBL" id="TWD15498.1"/>
    </source>
</evidence>
<feature type="transmembrane region" description="Helical" evidence="6">
    <location>
        <begin position="53"/>
        <end position="78"/>
    </location>
</feature>
<keyword evidence="4 6" id="KW-1133">Transmembrane helix</keyword>
<dbReference type="OrthoDB" id="4855121at2"/>
<evidence type="ECO:0000256" key="6">
    <source>
        <dbReference type="SAM" id="Phobius"/>
    </source>
</evidence>
<keyword evidence="8" id="KW-1185">Reference proteome</keyword>
<protein>
    <submittedName>
        <fullName evidence="7">O-antigen/teichoic acid export membrane protein</fullName>
    </submittedName>
</protein>
<dbReference type="PANTHER" id="PTHR30250">
    <property type="entry name" value="PST FAMILY PREDICTED COLANIC ACID TRANSPORTER"/>
    <property type="match status" value="1"/>
</dbReference>
<evidence type="ECO:0000256" key="2">
    <source>
        <dbReference type="ARBA" id="ARBA00022475"/>
    </source>
</evidence>
<feature type="transmembrane region" description="Helical" evidence="6">
    <location>
        <begin position="160"/>
        <end position="178"/>
    </location>
</feature>
<accession>A0A560WCZ7</accession>
<dbReference type="InterPro" id="IPR050833">
    <property type="entry name" value="Poly_Biosynth_Transport"/>
</dbReference>
<organism evidence="7 8">
    <name type="scientific">Marihabitans asiaticum</name>
    <dbReference type="NCBI Taxonomy" id="415218"/>
    <lineage>
        <taxon>Bacteria</taxon>
        <taxon>Bacillati</taxon>
        <taxon>Actinomycetota</taxon>
        <taxon>Actinomycetes</taxon>
        <taxon>Micrococcales</taxon>
        <taxon>Intrasporangiaceae</taxon>
        <taxon>Marihabitans</taxon>
    </lineage>
</organism>
<keyword evidence="5 6" id="KW-0472">Membrane</keyword>
<keyword evidence="2" id="KW-1003">Cell membrane</keyword>
<evidence type="ECO:0000256" key="4">
    <source>
        <dbReference type="ARBA" id="ARBA00022989"/>
    </source>
</evidence>
<feature type="transmembrane region" description="Helical" evidence="6">
    <location>
        <begin position="374"/>
        <end position="393"/>
    </location>
</feature>
<evidence type="ECO:0000256" key="3">
    <source>
        <dbReference type="ARBA" id="ARBA00022692"/>
    </source>
</evidence>